<dbReference type="InterPro" id="IPR036514">
    <property type="entry name" value="SGNH_hydro_sf"/>
</dbReference>
<name>A0A517N3M3_9BACT</name>
<dbReference type="Pfam" id="PF13472">
    <property type="entry name" value="Lipase_GDSL_2"/>
    <property type="match status" value="1"/>
</dbReference>
<accession>A0A517N3M3</accession>
<proteinExistence type="predicted"/>
<dbReference type="SUPFAM" id="SSF52266">
    <property type="entry name" value="SGNH hydrolase"/>
    <property type="match status" value="1"/>
</dbReference>
<evidence type="ECO:0000313" key="4">
    <source>
        <dbReference type="Proteomes" id="UP000318538"/>
    </source>
</evidence>
<organism evidence="3 4">
    <name type="scientific">Rubripirellula lacrimiformis</name>
    <dbReference type="NCBI Taxonomy" id="1930273"/>
    <lineage>
        <taxon>Bacteria</taxon>
        <taxon>Pseudomonadati</taxon>
        <taxon>Planctomycetota</taxon>
        <taxon>Planctomycetia</taxon>
        <taxon>Pirellulales</taxon>
        <taxon>Pirellulaceae</taxon>
        <taxon>Rubripirellula</taxon>
    </lineage>
</organism>
<gene>
    <name evidence="3" type="ORF">K227x_01080</name>
</gene>
<reference evidence="3 4" key="1">
    <citation type="submission" date="2019-02" db="EMBL/GenBank/DDBJ databases">
        <title>Deep-cultivation of Planctomycetes and their phenomic and genomic characterization uncovers novel biology.</title>
        <authorList>
            <person name="Wiegand S."/>
            <person name="Jogler M."/>
            <person name="Boedeker C."/>
            <person name="Pinto D."/>
            <person name="Vollmers J."/>
            <person name="Rivas-Marin E."/>
            <person name="Kohn T."/>
            <person name="Peeters S.H."/>
            <person name="Heuer A."/>
            <person name="Rast P."/>
            <person name="Oberbeckmann S."/>
            <person name="Bunk B."/>
            <person name="Jeske O."/>
            <person name="Meyerdierks A."/>
            <person name="Storesund J.E."/>
            <person name="Kallscheuer N."/>
            <person name="Luecker S."/>
            <person name="Lage O.M."/>
            <person name="Pohl T."/>
            <person name="Merkel B.J."/>
            <person name="Hornburger P."/>
            <person name="Mueller R.-W."/>
            <person name="Bruemmer F."/>
            <person name="Labrenz M."/>
            <person name="Spormann A.M."/>
            <person name="Op den Camp H."/>
            <person name="Overmann J."/>
            <person name="Amann R."/>
            <person name="Jetten M.S.M."/>
            <person name="Mascher T."/>
            <person name="Medema M.H."/>
            <person name="Devos D.P."/>
            <person name="Kaster A.-K."/>
            <person name="Ovreas L."/>
            <person name="Rohde M."/>
            <person name="Galperin M.Y."/>
            <person name="Jogler C."/>
        </authorList>
    </citation>
    <scope>NUCLEOTIDE SEQUENCE [LARGE SCALE GENOMIC DNA]</scope>
    <source>
        <strain evidence="3 4">K22_7</strain>
    </source>
</reference>
<feature type="domain" description="SGNH hydrolase-type esterase" evidence="2">
    <location>
        <begin position="85"/>
        <end position="229"/>
    </location>
</feature>
<dbReference type="InterPro" id="IPR051532">
    <property type="entry name" value="Ester_Hydrolysis_Enzymes"/>
</dbReference>
<feature type="signal peptide" evidence="1">
    <location>
        <begin position="1"/>
        <end position="25"/>
    </location>
</feature>
<dbReference type="Proteomes" id="UP000318538">
    <property type="component" value="Chromosome"/>
</dbReference>
<evidence type="ECO:0000313" key="3">
    <source>
        <dbReference type="EMBL" id="QDT01741.1"/>
    </source>
</evidence>
<dbReference type="OrthoDB" id="2513075at2"/>
<sequence length="254" mass="28238" precursor="true">MCKLCFPVWVLVAVLLGTPVGYSQSAEAVSDPVVDEPLRAAAIERWEKDIAKLEALDGSQPANPDAVLLLGSSSIRRWDSAATDLSPYRVIPRGYGGAKYSDLAVFAQRLIQPHQYRAVVIFVGNDISGNPGDHSVAQVDRWTRHVIEVSRRHQPDAAILLVEVTPTQSRIDAWPQIRTLNAQLREIALSTPMVFFVDTAAHFLDPQGKPRQNLFVDDQLHLNATGYQIWGAEIRRHLDDSLRLIQRDSESSAD</sequence>
<protein>
    <recommendedName>
        <fullName evidence="2">SGNH hydrolase-type esterase domain-containing protein</fullName>
    </recommendedName>
</protein>
<dbReference type="RefSeq" id="WP_145167508.1">
    <property type="nucleotide sequence ID" value="NZ_CP036525.1"/>
</dbReference>
<dbReference type="PANTHER" id="PTHR30383">
    <property type="entry name" value="THIOESTERASE 1/PROTEASE 1/LYSOPHOSPHOLIPASE L1"/>
    <property type="match status" value="1"/>
</dbReference>
<dbReference type="GO" id="GO:0016788">
    <property type="term" value="F:hydrolase activity, acting on ester bonds"/>
    <property type="evidence" value="ECO:0007669"/>
    <property type="project" value="UniProtKB-ARBA"/>
</dbReference>
<keyword evidence="4" id="KW-1185">Reference proteome</keyword>
<dbReference type="PANTHER" id="PTHR30383:SF29">
    <property type="entry name" value="SGNH HYDROLASE-TYPE ESTERASE DOMAIN-CONTAINING PROTEIN"/>
    <property type="match status" value="1"/>
</dbReference>
<dbReference type="EMBL" id="CP036525">
    <property type="protein sequence ID" value="QDT01741.1"/>
    <property type="molecule type" value="Genomic_DNA"/>
</dbReference>
<dbReference type="AlphaFoldDB" id="A0A517N3M3"/>
<dbReference type="KEGG" id="rlc:K227x_01080"/>
<keyword evidence="1" id="KW-0732">Signal</keyword>
<dbReference type="Gene3D" id="3.40.50.1110">
    <property type="entry name" value="SGNH hydrolase"/>
    <property type="match status" value="1"/>
</dbReference>
<dbReference type="InterPro" id="IPR013830">
    <property type="entry name" value="SGNH_hydro"/>
</dbReference>
<evidence type="ECO:0000256" key="1">
    <source>
        <dbReference type="SAM" id="SignalP"/>
    </source>
</evidence>
<evidence type="ECO:0000259" key="2">
    <source>
        <dbReference type="Pfam" id="PF13472"/>
    </source>
</evidence>
<feature type="chain" id="PRO_5021809908" description="SGNH hydrolase-type esterase domain-containing protein" evidence="1">
    <location>
        <begin position="26"/>
        <end position="254"/>
    </location>
</feature>